<evidence type="ECO:0000313" key="2">
    <source>
        <dbReference type="Proteomes" id="UP000821845"/>
    </source>
</evidence>
<dbReference type="Proteomes" id="UP000821845">
    <property type="component" value="Chromosome 9"/>
</dbReference>
<dbReference type="EMBL" id="CM023489">
    <property type="protein sequence ID" value="KAH6921597.1"/>
    <property type="molecule type" value="Genomic_DNA"/>
</dbReference>
<evidence type="ECO:0000313" key="1">
    <source>
        <dbReference type="EMBL" id="KAH6921597.1"/>
    </source>
</evidence>
<accession>A0ACB7RIN2</accession>
<sequence length="202" mass="21954">MNGAKECSSVGSQLARRAQSPASGDPSDGQMQASVTVGRSGDHRLRQSITIKSKATMAMTCIVASFCLSDQDRFQAVSGSQVESSSSAKTVMTCISERGSSTRSVVQQRSTTSSGHVETVRTTSFSREMSNGAGATINTYEDSRSGIRQLSVDRHVGDRSHLSEKSRNEFTGEEEKTEQLVNIAYEELGGFESEWKQRMARH</sequence>
<gene>
    <name evidence="1" type="ORF">HPB50_003095</name>
</gene>
<reference evidence="1" key="1">
    <citation type="submission" date="2020-05" db="EMBL/GenBank/DDBJ databases">
        <title>Large-scale comparative analyses of tick genomes elucidate their genetic diversity and vector capacities.</title>
        <authorList>
            <person name="Jia N."/>
            <person name="Wang J."/>
            <person name="Shi W."/>
            <person name="Du L."/>
            <person name="Sun Y."/>
            <person name="Zhan W."/>
            <person name="Jiang J."/>
            <person name="Wang Q."/>
            <person name="Zhang B."/>
            <person name="Ji P."/>
            <person name="Sakyi L.B."/>
            <person name="Cui X."/>
            <person name="Yuan T."/>
            <person name="Jiang B."/>
            <person name="Yang W."/>
            <person name="Lam T.T.-Y."/>
            <person name="Chang Q."/>
            <person name="Ding S."/>
            <person name="Wang X."/>
            <person name="Zhu J."/>
            <person name="Ruan X."/>
            <person name="Zhao L."/>
            <person name="Wei J."/>
            <person name="Que T."/>
            <person name="Du C."/>
            <person name="Cheng J."/>
            <person name="Dai P."/>
            <person name="Han X."/>
            <person name="Huang E."/>
            <person name="Gao Y."/>
            <person name="Liu J."/>
            <person name="Shao H."/>
            <person name="Ye R."/>
            <person name="Li L."/>
            <person name="Wei W."/>
            <person name="Wang X."/>
            <person name="Wang C."/>
            <person name="Yang T."/>
            <person name="Huo Q."/>
            <person name="Li W."/>
            <person name="Guo W."/>
            <person name="Chen H."/>
            <person name="Zhou L."/>
            <person name="Ni X."/>
            <person name="Tian J."/>
            <person name="Zhou Y."/>
            <person name="Sheng Y."/>
            <person name="Liu T."/>
            <person name="Pan Y."/>
            <person name="Xia L."/>
            <person name="Li J."/>
            <person name="Zhao F."/>
            <person name="Cao W."/>
        </authorList>
    </citation>
    <scope>NUCLEOTIDE SEQUENCE</scope>
    <source>
        <strain evidence="1">Hyas-2018</strain>
    </source>
</reference>
<name>A0ACB7RIN2_HYAAI</name>
<protein>
    <submittedName>
        <fullName evidence="1">Uncharacterized protein</fullName>
    </submittedName>
</protein>
<organism evidence="1 2">
    <name type="scientific">Hyalomma asiaticum</name>
    <name type="common">Tick</name>
    <dbReference type="NCBI Taxonomy" id="266040"/>
    <lineage>
        <taxon>Eukaryota</taxon>
        <taxon>Metazoa</taxon>
        <taxon>Ecdysozoa</taxon>
        <taxon>Arthropoda</taxon>
        <taxon>Chelicerata</taxon>
        <taxon>Arachnida</taxon>
        <taxon>Acari</taxon>
        <taxon>Parasitiformes</taxon>
        <taxon>Ixodida</taxon>
        <taxon>Ixodoidea</taxon>
        <taxon>Ixodidae</taxon>
        <taxon>Hyalomminae</taxon>
        <taxon>Hyalomma</taxon>
    </lineage>
</organism>
<keyword evidence="2" id="KW-1185">Reference proteome</keyword>
<proteinExistence type="predicted"/>
<comment type="caution">
    <text evidence="1">The sequence shown here is derived from an EMBL/GenBank/DDBJ whole genome shotgun (WGS) entry which is preliminary data.</text>
</comment>